<keyword evidence="3" id="KW-1185">Reference proteome</keyword>
<dbReference type="AlphaFoldDB" id="G3ALG4"/>
<accession>G3ALG4</accession>
<feature type="compositionally biased region" description="Polar residues" evidence="1">
    <location>
        <begin position="16"/>
        <end position="28"/>
    </location>
</feature>
<proteinExistence type="predicted"/>
<dbReference type="PANTHER" id="PTHR37287:SF1">
    <property type="entry name" value="INO EIGHTY SUBUNIT 1"/>
    <property type="match status" value="1"/>
</dbReference>
<dbReference type="eggNOG" id="ENOG502QVDM">
    <property type="taxonomic scope" value="Eukaryota"/>
</dbReference>
<dbReference type="PANTHER" id="PTHR37287">
    <property type="entry name" value="INO EIGHTY SUBUNIT 1"/>
    <property type="match status" value="1"/>
</dbReference>
<dbReference type="EMBL" id="GL996501">
    <property type="protein sequence ID" value="EGW33207.1"/>
    <property type="molecule type" value="Genomic_DNA"/>
</dbReference>
<dbReference type="OMA" id="IEWEDIR"/>
<dbReference type="InParanoid" id="G3ALG4"/>
<protein>
    <recommendedName>
        <fullName evidence="4">Ino eighty subunit 1</fullName>
    </recommendedName>
</protein>
<dbReference type="GO" id="GO:0031011">
    <property type="term" value="C:Ino80 complex"/>
    <property type="evidence" value="ECO:0007669"/>
    <property type="project" value="InterPro"/>
</dbReference>
<evidence type="ECO:0000256" key="1">
    <source>
        <dbReference type="SAM" id="MobiDB-lite"/>
    </source>
</evidence>
<feature type="compositionally biased region" description="Basic residues" evidence="1">
    <location>
        <begin position="122"/>
        <end position="131"/>
    </location>
</feature>
<dbReference type="HOGENOM" id="CLU_016135_0_0_1"/>
<dbReference type="KEGG" id="spaa:SPAPADRAFT_55120"/>
<sequence length="705" mass="79724">MSYDPIHDTYIPNKSAIETTSEVPQQTESDAHRSGPISISSLVSRNSTDSIPPEDVPVVTPVKNEVNKVISISNIVNNSSDADEEQEQEQEQEQEEEDEDTDVNSSIIGHEDSETITASTTKSKRKHPNTNRFKHLKKADGEPFWRKDISHDFLKYLFDDETACFTNSFPECNISNANNDPKISFSDLYVRSLVESTKCSRVLKERLIKDKEMGKSVAKVCLLVNAGRMNTTINFVPEMRSSLRTYHSIPSLQADPETGKSKQLQDTPRLKSILKAVCEGEENNLKFLDEMISNPPAKKPNTNVVQLIFLLSNSLHGIPYFGPDEPSNQLMEFFMNPKIHPKNKAQRFLWVMYTYLETSFTSEELAQNPFGGATVPGIELIPEDQIAEFDKDTDYEIAYAENMYKTRLKCLADEEHNAPVKKKTGKRDLEDAETSESDDTADESAIIKKKIAPNGTQLKKKKLKRTSQPNVSSPLSKNVINFNVDKSEDNEAEVRTQNKNGSTLDNIQFPIEGLSKIVSSFGPTTIDAVPDVAESVSHMDDVVNFTRPIVKEVRTSSKASTASFNKKTTILGNWIYRYFKYKKSIGNKLLGIEWEDIRHDLIHGVESYMNEQFGKSLNIEKFLHITKEDEDGEANEQDGDLGFSYLPIHDYNKANEKSVFILQLTTFCNEWFISKLQEQLKAGVAPVVHNSRISFDLDNHQVLYN</sequence>
<feature type="region of interest" description="Disordered" evidence="1">
    <location>
        <begin position="1"/>
        <end position="59"/>
    </location>
</feature>
<feature type="region of interest" description="Disordered" evidence="1">
    <location>
        <begin position="75"/>
        <end position="131"/>
    </location>
</feature>
<evidence type="ECO:0000313" key="3">
    <source>
        <dbReference type="Proteomes" id="UP000000709"/>
    </source>
</evidence>
<dbReference type="RefSeq" id="XP_007374722.1">
    <property type="nucleotide sequence ID" value="XM_007374660.1"/>
</dbReference>
<organism evidence="3">
    <name type="scientific">Spathaspora passalidarum (strain NRRL Y-27907 / 11-Y1)</name>
    <dbReference type="NCBI Taxonomy" id="619300"/>
    <lineage>
        <taxon>Eukaryota</taxon>
        <taxon>Fungi</taxon>
        <taxon>Dikarya</taxon>
        <taxon>Ascomycota</taxon>
        <taxon>Saccharomycotina</taxon>
        <taxon>Pichiomycetes</taxon>
        <taxon>Debaryomycetaceae</taxon>
        <taxon>Spathaspora</taxon>
    </lineage>
</organism>
<gene>
    <name evidence="2" type="ORF">SPAPADRAFT_55120</name>
</gene>
<dbReference type="GeneID" id="18871910"/>
<dbReference type="STRING" id="619300.G3ALG4"/>
<evidence type="ECO:0000313" key="2">
    <source>
        <dbReference type="EMBL" id="EGW33207.1"/>
    </source>
</evidence>
<feature type="compositionally biased region" description="Acidic residues" evidence="1">
    <location>
        <begin position="81"/>
        <end position="102"/>
    </location>
</feature>
<dbReference type="OrthoDB" id="5413003at2759"/>
<dbReference type="Proteomes" id="UP000000709">
    <property type="component" value="Unassembled WGS sequence"/>
</dbReference>
<reference evidence="2 3" key="1">
    <citation type="journal article" date="2011" name="Proc. Natl. Acad. Sci. U.S.A.">
        <title>Comparative genomics of xylose-fermenting fungi for enhanced biofuel production.</title>
        <authorList>
            <person name="Wohlbach D.J."/>
            <person name="Kuo A."/>
            <person name="Sato T.K."/>
            <person name="Potts K.M."/>
            <person name="Salamov A.A."/>
            <person name="LaButti K.M."/>
            <person name="Sun H."/>
            <person name="Clum A."/>
            <person name="Pangilinan J.L."/>
            <person name="Lindquist E.A."/>
            <person name="Lucas S."/>
            <person name="Lapidus A."/>
            <person name="Jin M."/>
            <person name="Gunawan C."/>
            <person name="Balan V."/>
            <person name="Dale B.E."/>
            <person name="Jeffries T.W."/>
            <person name="Zinkel R."/>
            <person name="Barry K.W."/>
            <person name="Grigoriev I.V."/>
            <person name="Gasch A.P."/>
        </authorList>
    </citation>
    <scope>NUCLEOTIDE SEQUENCE [LARGE SCALE GENOMIC DNA]</scope>
    <source>
        <strain evidence="3">NRRL Y-27907 / 11-Y1</strain>
    </source>
</reference>
<feature type="region of interest" description="Disordered" evidence="1">
    <location>
        <begin position="457"/>
        <end position="476"/>
    </location>
</feature>
<feature type="compositionally biased region" description="Acidic residues" evidence="1">
    <location>
        <begin position="430"/>
        <end position="442"/>
    </location>
</feature>
<feature type="region of interest" description="Disordered" evidence="1">
    <location>
        <begin position="418"/>
        <end position="445"/>
    </location>
</feature>
<feature type="compositionally biased region" description="Polar residues" evidence="1">
    <location>
        <begin position="37"/>
        <end position="50"/>
    </location>
</feature>
<evidence type="ECO:0008006" key="4">
    <source>
        <dbReference type="Google" id="ProtNLM"/>
    </source>
</evidence>
<feature type="compositionally biased region" description="Polar residues" evidence="1">
    <location>
        <begin position="466"/>
        <end position="476"/>
    </location>
</feature>
<dbReference type="FunCoup" id="G3ALG4">
    <property type="interactions" value="185"/>
</dbReference>
<dbReference type="InterPro" id="IPR038014">
    <property type="entry name" value="Ies1"/>
</dbReference>
<name>G3ALG4_SPAPN</name>